<reference evidence="1 2" key="1">
    <citation type="submission" date="2024-09" db="EMBL/GenBank/DDBJ databases">
        <authorList>
            <person name="Salinas-Garcia M.A."/>
            <person name="Prieme A."/>
        </authorList>
    </citation>
    <scope>NUCLEOTIDE SEQUENCE [LARGE SCALE GENOMIC DNA]</scope>
    <source>
        <strain evidence="1 2">DSM 21081</strain>
    </source>
</reference>
<sequence length="132" mass="14788">MSDGEKVRGYLSWLSGEVEGILAGLPYGVHGTTRIRDNHVYAEIKGPRLGTFTLVLGSEAPEIVYDGLYIRHDLIGGEPEDQTEFAKESVDAIVYFLLSGRVPVKRKSPVFKRPYLSVPMAGGDEWRMKEFR</sequence>
<name>A0ABV4UL32_9MICC</name>
<evidence type="ECO:0000313" key="1">
    <source>
        <dbReference type="EMBL" id="MFB0834349.1"/>
    </source>
</evidence>
<comment type="caution">
    <text evidence="1">The sequence shown here is derived from an EMBL/GenBank/DDBJ whole genome shotgun (WGS) entry which is preliminary data.</text>
</comment>
<dbReference type="RefSeq" id="WP_373971517.1">
    <property type="nucleotide sequence ID" value="NZ_JBHDLJ010000004.1"/>
</dbReference>
<dbReference type="Proteomes" id="UP001575652">
    <property type="component" value="Unassembled WGS sequence"/>
</dbReference>
<proteinExistence type="predicted"/>
<gene>
    <name evidence="1" type="ORF">ACETWP_07100</name>
</gene>
<dbReference type="EMBL" id="JBHDLJ010000004">
    <property type="protein sequence ID" value="MFB0834349.1"/>
    <property type="molecule type" value="Genomic_DNA"/>
</dbReference>
<keyword evidence="2" id="KW-1185">Reference proteome</keyword>
<evidence type="ECO:0000313" key="2">
    <source>
        <dbReference type="Proteomes" id="UP001575652"/>
    </source>
</evidence>
<organism evidence="1 2">
    <name type="scientific">Arthrobacter halodurans</name>
    <dbReference type="NCBI Taxonomy" id="516699"/>
    <lineage>
        <taxon>Bacteria</taxon>
        <taxon>Bacillati</taxon>
        <taxon>Actinomycetota</taxon>
        <taxon>Actinomycetes</taxon>
        <taxon>Micrococcales</taxon>
        <taxon>Micrococcaceae</taxon>
        <taxon>Arthrobacter</taxon>
    </lineage>
</organism>
<accession>A0ABV4UL32</accession>
<protein>
    <submittedName>
        <fullName evidence="1">Uncharacterized protein</fullName>
    </submittedName>
</protein>